<dbReference type="InterPro" id="IPR023346">
    <property type="entry name" value="Lysozyme-like_dom_sf"/>
</dbReference>
<comment type="similarity">
    <text evidence="1">Belongs to the transglycosylase Slt family.</text>
</comment>
<evidence type="ECO:0000259" key="5">
    <source>
        <dbReference type="Pfam" id="PF01464"/>
    </source>
</evidence>
<dbReference type="SUPFAM" id="SSF53955">
    <property type="entry name" value="Lysozyme-like"/>
    <property type="match status" value="1"/>
</dbReference>
<dbReference type="PANTHER" id="PTHR37423:SF2">
    <property type="entry name" value="MEMBRANE-BOUND LYTIC MUREIN TRANSGLYCOSYLASE C"/>
    <property type="match status" value="1"/>
</dbReference>
<evidence type="ECO:0000313" key="6">
    <source>
        <dbReference type="EMBL" id="TWI90182.1"/>
    </source>
</evidence>
<dbReference type="InterPro" id="IPR008258">
    <property type="entry name" value="Transglycosylase_SLT_dom_1"/>
</dbReference>
<proteinExistence type="inferred from homology"/>
<protein>
    <submittedName>
        <fullName evidence="6">Transglycosylase-like protein with SLT domain</fullName>
    </submittedName>
</protein>
<sequence>MLSSKMPFAGVICTLALTLSLAVPAHAISSGSDRVMPDPIKARNMEKPAADAGGDLNVLNKNRRQGAPLLIVNSGKAVEEGAEKTTAAKKTPATKKKSASSGKSRTKVAKAKTASSSKAKSTAKRSAGVKKSQAAYADLIHKAAKKHGVPLHIAKAVVEVESNFNPRARGAAGEVGLMQIKPATARGLGYRGSTKALYDPETNLEWGMKYLKGAHDRAGGDLCGTILRYNAGHYAKRMNPISRRYCQKVKRIMASI</sequence>
<organism evidence="6 7">
    <name type="scientific">Roseibium hamelinense</name>
    <dbReference type="NCBI Taxonomy" id="150831"/>
    <lineage>
        <taxon>Bacteria</taxon>
        <taxon>Pseudomonadati</taxon>
        <taxon>Pseudomonadota</taxon>
        <taxon>Alphaproteobacteria</taxon>
        <taxon>Hyphomicrobiales</taxon>
        <taxon>Stappiaceae</taxon>
        <taxon>Roseibium</taxon>
    </lineage>
</organism>
<reference evidence="6 7" key="1">
    <citation type="submission" date="2019-07" db="EMBL/GenBank/DDBJ databases">
        <title>Genomic Encyclopedia of Archaeal and Bacterial Type Strains, Phase II (KMG-II): from individual species to whole genera.</title>
        <authorList>
            <person name="Goeker M."/>
        </authorList>
    </citation>
    <scope>NUCLEOTIDE SEQUENCE [LARGE SCALE GENOMIC DNA]</scope>
    <source>
        <strain evidence="6 7">ATCC BAA-252</strain>
    </source>
</reference>
<dbReference type="Gene3D" id="1.10.530.10">
    <property type="match status" value="1"/>
</dbReference>
<feature type="domain" description="Transglycosylase SLT" evidence="5">
    <location>
        <begin position="139"/>
        <end position="237"/>
    </location>
</feature>
<dbReference type="RefSeq" id="WP_244300769.1">
    <property type="nucleotide sequence ID" value="NZ_SMLY01000086.1"/>
</dbReference>
<keyword evidence="4" id="KW-0732">Signal</keyword>
<evidence type="ECO:0000256" key="2">
    <source>
        <dbReference type="ARBA" id="ARBA00009387"/>
    </source>
</evidence>
<name>A0A562T9F7_9HYPH</name>
<feature type="region of interest" description="Disordered" evidence="3">
    <location>
        <begin position="80"/>
        <end position="128"/>
    </location>
</feature>
<feature type="chain" id="PRO_5022156326" evidence="4">
    <location>
        <begin position="28"/>
        <end position="256"/>
    </location>
</feature>
<feature type="signal peptide" evidence="4">
    <location>
        <begin position="1"/>
        <end position="27"/>
    </location>
</feature>
<evidence type="ECO:0000313" key="7">
    <source>
        <dbReference type="Proteomes" id="UP000320593"/>
    </source>
</evidence>
<comment type="similarity">
    <text evidence="2">Belongs to the virb1 family.</text>
</comment>
<dbReference type="PANTHER" id="PTHR37423">
    <property type="entry name" value="SOLUBLE LYTIC MUREIN TRANSGLYCOSYLASE-RELATED"/>
    <property type="match status" value="1"/>
</dbReference>
<evidence type="ECO:0000256" key="3">
    <source>
        <dbReference type="SAM" id="MobiDB-lite"/>
    </source>
</evidence>
<dbReference type="EMBL" id="VLLF01000002">
    <property type="protein sequence ID" value="TWI90182.1"/>
    <property type="molecule type" value="Genomic_DNA"/>
</dbReference>
<comment type="caution">
    <text evidence="6">The sequence shown here is derived from an EMBL/GenBank/DDBJ whole genome shotgun (WGS) entry which is preliminary data.</text>
</comment>
<dbReference type="Proteomes" id="UP000320593">
    <property type="component" value="Unassembled WGS sequence"/>
</dbReference>
<gene>
    <name evidence="6" type="ORF">JM93_01159</name>
</gene>
<dbReference type="Pfam" id="PF01464">
    <property type="entry name" value="SLT"/>
    <property type="match status" value="1"/>
</dbReference>
<dbReference type="AlphaFoldDB" id="A0A562T9F7"/>
<feature type="compositionally biased region" description="Low complexity" evidence="3">
    <location>
        <begin position="111"/>
        <end position="126"/>
    </location>
</feature>
<evidence type="ECO:0000256" key="1">
    <source>
        <dbReference type="ARBA" id="ARBA00007734"/>
    </source>
</evidence>
<accession>A0A562T9F7</accession>
<evidence type="ECO:0000256" key="4">
    <source>
        <dbReference type="SAM" id="SignalP"/>
    </source>
</evidence>
<feature type="compositionally biased region" description="Basic residues" evidence="3">
    <location>
        <begin position="92"/>
        <end position="110"/>
    </location>
</feature>
<keyword evidence="7" id="KW-1185">Reference proteome</keyword>